<evidence type="ECO:0000313" key="4">
    <source>
        <dbReference type="Proteomes" id="UP000033740"/>
    </source>
</evidence>
<protein>
    <submittedName>
        <fullName evidence="3">HNH endonuclease</fullName>
    </submittedName>
</protein>
<keyword evidence="4" id="KW-1185">Reference proteome</keyword>
<comment type="similarity">
    <text evidence="1">Belongs to the Rv1128c/1148c/1588c/1702c/1945/3466 family.</text>
</comment>
<dbReference type="AlphaFoldDB" id="A0A0F0LIY5"/>
<dbReference type="InterPro" id="IPR002711">
    <property type="entry name" value="HNH"/>
</dbReference>
<dbReference type="Gene3D" id="1.10.30.50">
    <property type="match status" value="1"/>
</dbReference>
<keyword evidence="3" id="KW-0378">Hydrolase</keyword>
<dbReference type="GO" id="GO:0008270">
    <property type="term" value="F:zinc ion binding"/>
    <property type="evidence" value="ECO:0007669"/>
    <property type="project" value="InterPro"/>
</dbReference>
<dbReference type="Pfam" id="PF02720">
    <property type="entry name" value="DUF222"/>
    <property type="match status" value="1"/>
</dbReference>
<organism evidence="3 4">
    <name type="scientific">Microbacterium azadirachtae</name>
    <dbReference type="NCBI Taxonomy" id="582680"/>
    <lineage>
        <taxon>Bacteria</taxon>
        <taxon>Bacillati</taxon>
        <taxon>Actinomycetota</taxon>
        <taxon>Actinomycetes</taxon>
        <taxon>Micrococcales</taxon>
        <taxon>Microbacteriaceae</taxon>
        <taxon>Microbacterium</taxon>
    </lineage>
</organism>
<dbReference type="PATRIC" id="fig|582680.6.peg.2786"/>
<dbReference type="InterPro" id="IPR003870">
    <property type="entry name" value="DUF222"/>
</dbReference>
<proteinExistence type="inferred from homology"/>
<feature type="domain" description="HNH nuclease" evidence="2">
    <location>
        <begin position="351"/>
        <end position="402"/>
    </location>
</feature>
<dbReference type="Proteomes" id="UP000033740">
    <property type="component" value="Unassembled WGS sequence"/>
</dbReference>
<name>A0A0F0LIY5_9MICO</name>
<dbReference type="SMART" id="SM00507">
    <property type="entry name" value="HNHc"/>
    <property type="match status" value="1"/>
</dbReference>
<evidence type="ECO:0000259" key="2">
    <source>
        <dbReference type="SMART" id="SM00507"/>
    </source>
</evidence>
<evidence type="ECO:0000256" key="1">
    <source>
        <dbReference type="ARBA" id="ARBA00023450"/>
    </source>
</evidence>
<dbReference type="GO" id="GO:0003676">
    <property type="term" value="F:nucleic acid binding"/>
    <property type="evidence" value="ECO:0007669"/>
    <property type="project" value="InterPro"/>
</dbReference>
<keyword evidence="3" id="KW-0255">Endonuclease</keyword>
<comment type="caution">
    <text evidence="3">The sequence shown here is derived from an EMBL/GenBank/DDBJ whole genome shotgun (WGS) entry which is preliminary data.</text>
</comment>
<dbReference type="Pfam" id="PF01844">
    <property type="entry name" value="HNH"/>
    <property type="match status" value="1"/>
</dbReference>
<dbReference type="STRING" id="582680.RS86_02717"/>
<dbReference type="RefSeq" id="WP_045272774.1">
    <property type="nucleotide sequence ID" value="NZ_JYIX01000037.1"/>
</dbReference>
<gene>
    <name evidence="3" type="ORF">RS86_02717</name>
</gene>
<accession>A0A0F0LIY5</accession>
<dbReference type="EMBL" id="JYIX01000037">
    <property type="protein sequence ID" value="KJL32245.1"/>
    <property type="molecule type" value="Genomic_DNA"/>
</dbReference>
<dbReference type="GO" id="GO:0004519">
    <property type="term" value="F:endonuclease activity"/>
    <property type="evidence" value="ECO:0007669"/>
    <property type="project" value="UniProtKB-KW"/>
</dbReference>
<reference evidence="3 4" key="1">
    <citation type="submission" date="2015-02" db="EMBL/GenBank/DDBJ databases">
        <title>Draft genome sequences of ten Microbacterium spp. with emphasis on heavy metal contaminated environments.</title>
        <authorList>
            <person name="Corretto E."/>
        </authorList>
    </citation>
    <scope>NUCLEOTIDE SEQUENCE [LARGE SCALE GENOMIC DNA]</scope>
    <source>
        <strain evidence="3 4">ARN176</strain>
    </source>
</reference>
<sequence>MTGHLDPLHEALTRLDEVWSGAREAGDLSRTQLMAVTEALGLLHRRSGAMLAEVAACVAHESRTELGADSLAKEQGFRNAAQLIATTTGATTGDASRLVKVGEATAPRTNLVGDRVPAKYPAAQQALASGTLSAQAFAVILALLERVRCKIGAAQTAEAERLLVDKAAGLSHDDVRRLVTRAEAWLDPDGVAPREQEQRDRQSLSIYERDGRIHLDGDFDAAHGAPIVAAVNGYVSALFAARKDRLAPDSPDADHRSVAALRAEALSTICAHALGCENEAPALAGATVVVRVDLKDLTDGTGYATIDGSDLPLSIAATRQLAASGGVIPCVLGTDREVLDYGRRLRFFTTAQRLALAERDGGCAMCGLPPSMTRAHHIRWWKRDTGPTDLENGILLCESCHHRIHDNDWEIRIEGKGRHSRVWFIPPPHVDPARSPRLGGRARFDLAA</sequence>
<dbReference type="CDD" id="cd00085">
    <property type="entry name" value="HNHc"/>
    <property type="match status" value="1"/>
</dbReference>
<dbReference type="InterPro" id="IPR003615">
    <property type="entry name" value="HNH_nuc"/>
</dbReference>
<evidence type="ECO:0000313" key="3">
    <source>
        <dbReference type="EMBL" id="KJL32245.1"/>
    </source>
</evidence>
<keyword evidence="3" id="KW-0540">Nuclease</keyword>